<reference evidence="2" key="1">
    <citation type="submission" date="2023-10" db="EMBL/GenBank/DDBJ databases">
        <authorList>
            <person name="Chen Y."/>
            <person name="Shah S."/>
            <person name="Dougan E. K."/>
            <person name="Thang M."/>
            <person name="Chan C."/>
        </authorList>
    </citation>
    <scope>NUCLEOTIDE SEQUENCE [LARGE SCALE GENOMIC DNA]</scope>
</reference>
<dbReference type="EMBL" id="CAUYUJ010005313">
    <property type="protein sequence ID" value="CAK0813170.1"/>
    <property type="molecule type" value="Genomic_DNA"/>
</dbReference>
<evidence type="ECO:0000313" key="2">
    <source>
        <dbReference type="EMBL" id="CAK0813170.1"/>
    </source>
</evidence>
<evidence type="ECO:0000256" key="1">
    <source>
        <dbReference type="SAM" id="SignalP"/>
    </source>
</evidence>
<accession>A0ABN9R9W2</accession>
<comment type="caution">
    <text evidence="2">The sequence shown here is derived from an EMBL/GenBank/DDBJ whole genome shotgun (WGS) entry which is preliminary data.</text>
</comment>
<organism evidence="2 3">
    <name type="scientific">Prorocentrum cordatum</name>
    <dbReference type="NCBI Taxonomy" id="2364126"/>
    <lineage>
        <taxon>Eukaryota</taxon>
        <taxon>Sar</taxon>
        <taxon>Alveolata</taxon>
        <taxon>Dinophyceae</taxon>
        <taxon>Prorocentrales</taxon>
        <taxon>Prorocentraceae</taxon>
        <taxon>Prorocentrum</taxon>
    </lineage>
</organism>
<keyword evidence="1" id="KW-0732">Signal</keyword>
<gene>
    <name evidence="2" type="ORF">PCOR1329_LOCUS17182</name>
</gene>
<proteinExistence type="predicted"/>
<protein>
    <submittedName>
        <fullName evidence="2">Uncharacterized protein</fullName>
    </submittedName>
</protein>
<feature type="chain" id="PRO_5046417285" evidence="1">
    <location>
        <begin position="22"/>
        <end position="333"/>
    </location>
</feature>
<name>A0ABN9R9W2_9DINO</name>
<feature type="signal peptide" evidence="1">
    <location>
        <begin position="1"/>
        <end position="21"/>
    </location>
</feature>
<dbReference type="Proteomes" id="UP001189429">
    <property type="component" value="Unassembled WGS sequence"/>
</dbReference>
<sequence>MRQAGPLPLLPLACLFRAGSAARSSEDLGALEADSAVGLASDGEEWRICNPFSSEVTRRYYFQSVEEDGDPTAIEFVRDKRSPALIFHKHSEWTAKYEKHIETKSGPNGIPTISKEYRSTWLPASPPGSERPAERSTLLLGERFVEYVRCVPVTTPDGTKSCILEVKGQGKKSELLGGMYFPDFLARQALRHFKNGRAGEELLAPDPDCTSESSSETDCQLRVAATVEAALADESFDSSGWKFKDIRNAKIGAIMGGGFIIGGVVGGPIGAVVGGGLSSAAVGVTSLYKYLIRQKDMDLSASEKIFEKLRCMSIFKTCSGDVLVPKSRSCPEL</sequence>
<keyword evidence="3" id="KW-1185">Reference proteome</keyword>
<evidence type="ECO:0000313" key="3">
    <source>
        <dbReference type="Proteomes" id="UP001189429"/>
    </source>
</evidence>